<name>A0A3S5B753_9PLAT</name>
<dbReference type="InterPro" id="IPR000615">
    <property type="entry name" value="Bestrophin"/>
</dbReference>
<evidence type="ECO:0000256" key="6">
    <source>
        <dbReference type="RuleBase" id="RU363126"/>
    </source>
</evidence>
<evidence type="ECO:0000256" key="3">
    <source>
        <dbReference type="ARBA" id="ARBA00022989"/>
    </source>
</evidence>
<dbReference type="GO" id="GO:0005254">
    <property type="term" value="F:chloride channel activity"/>
    <property type="evidence" value="ECO:0007669"/>
    <property type="project" value="UniProtKB-KW"/>
</dbReference>
<keyword evidence="3" id="KW-1133">Transmembrane helix</keyword>
<dbReference type="Proteomes" id="UP000784294">
    <property type="component" value="Unassembled WGS sequence"/>
</dbReference>
<protein>
    <recommendedName>
        <fullName evidence="6">Bestrophin homolog</fullName>
    </recommendedName>
</protein>
<dbReference type="PANTHER" id="PTHR10736:SF0">
    <property type="entry name" value="BESTROPHIN HOMOLOG"/>
    <property type="match status" value="1"/>
</dbReference>
<evidence type="ECO:0000256" key="4">
    <source>
        <dbReference type="ARBA" id="ARBA00023136"/>
    </source>
</evidence>
<feature type="compositionally biased region" description="Polar residues" evidence="7">
    <location>
        <begin position="11"/>
        <end position="21"/>
    </location>
</feature>
<evidence type="ECO:0000256" key="1">
    <source>
        <dbReference type="ARBA" id="ARBA00004370"/>
    </source>
</evidence>
<dbReference type="Pfam" id="PF01062">
    <property type="entry name" value="Bestrophin"/>
    <property type="match status" value="1"/>
</dbReference>
<sequence length="214" mass="24362">MFKRSVDFLSSRPNRSSTSWTHQIQDPSIDLYLPIFTLLELVFYDGWLKIAQALVNPFGTEDSDFDLVALSERNYLIGLWFTSLTNSRYLEPAVIEHQCFGWTGLKRPSFSRQTTTSSMSRFDKSNKSDVVLDSGHVDVETDGIKQESQTEDDQSDFTYISKEPDEIYQLPASLSSLRRSESKYFLAGSIARLTKEAESRQHQSRAELGHGAIN</sequence>
<evidence type="ECO:0000256" key="2">
    <source>
        <dbReference type="ARBA" id="ARBA00022692"/>
    </source>
</evidence>
<dbReference type="PANTHER" id="PTHR10736">
    <property type="entry name" value="BESTROPHIN"/>
    <property type="match status" value="1"/>
</dbReference>
<proteinExistence type="inferred from homology"/>
<evidence type="ECO:0000256" key="7">
    <source>
        <dbReference type="SAM" id="MobiDB-lite"/>
    </source>
</evidence>
<keyword evidence="6" id="KW-1003">Cell membrane</keyword>
<keyword evidence="6" id="KW-0407">Ion channel</keyword>
<evidence type="ECO:0000313" key="8">
    <source>
        <dbReference type="EMBL" id="VEL42076.1"/>
    </source>
</evidence>
<dbReference type="GO" id="GO:0005886">
    <property type="term" value="C:plasma membrane"/>
    <property type="evidence" value="ECO:0007669"/>
    <property type="project" value="UniProtKB-SubCell"/>
</dbReference>
<keyword evidence="6" id="KW-0868">Chloride</keyword>
<comment type="function">
    <text evidence="6">Forms chloride channels.</text>
</comment>
<evidence type="ECO:0000256" key="5">
    <source>
        <dbReference type="ARBA" id="ARBA00034769"/>
    </source>
</evidence>
<comment type="similarity">
    <text evidence="5 6">Belongs to the anion channel-forming bestrophin (TC 1.A.46) family. Calcium-sensitive chloride channel subfamily.</text>
</comment>
<comment type="subcellular location">
    <subcellularLocation>
        <location evidence="6">Cell membrane</location>
        <topology evidence="6">Multi-pass membrane protein</topology>
    </subcellularLocation>
    <subcellularLocation>
        <location evidence="1">Membrane</location>
    </subcellularLocation>
</comment>
<keyword evidence="6" id="KW-0869">Chloride channel</keyword>
<dbReference type="AlphaFoldDB" id="A0A3S5B753"/>
<dbReference type="GO" id="GO:0034707">
    <property type="term" value="C:chloride channel complex"/>
    <property type="evidence" value="ECO:0007669"/>
    <property type="project" value="UniProtKB-KW"/>
</dbReference>
<dbReference type="EMBL" id="CAAALY010272470">
    <property type="protein sequence ID" value="VEL42076.1"/>
    <property type="molecule type" value="Genomic_DNA"/>
</dbReference>
<keyword evidence="6" id="KW-0813">Transport</keyword>
<dbReference type="OrthoDB" id="201595at2759"/>
<evidence type="ECO:0000313" key="9">
    <source>
        <dbReference type="Proteomes" id="UP000784294"/>
    </source>
</evidence>
<dbReference type="InterPro" id="IPR021134">
    <property type="entry name" value="Bestrophin-like"/>
</dbReference>
<keyword evidence="2" id="KW-0812">Transmembrane</keyword>
<feature type="region of interest" description="Disordered" evidence="7">
    <location>
        <begin position="1"/>
        <end position="21"/>
    </location>
</feature>
<comment type="caution">
    <text evidence="8">The sequence shown here is derived from an EMBL/GenBank/DDBJ whole genome shotgun (WGS) entry which is preliminary data.</text>
</comment>
<keyword evidence="4" id="KW-0472">Membrane</keyword>
<keyword evidence="6" id="KW-0406">Ion transport</keyword>
<accession>A0A3S5B753</accession>
<organism evidence="8 9">
    <name type="scientific">Protopolystoma xenopodis</name>
    <dbReference type="NCBI Taxonomy" id="117903"/>
    <lineage>
        <taxon>Eukaryota</taxon>
        <taxon>Metazoa</taxon>
        <taxon>Spiralia</taxon>
        <taxon>Lophotrochozoa</taxon>
        <taxon>Platyhelminthes</taxon>
        <taxon>Monogenea</taxon>
        <taxon>Polyopisthocotylea</taxon>
        <taxon>Polystomatidea</taxon>
        <taxon>Polystomatidae</taxon>
        <taxon>Protopolystoma</taxon>
    </lineage>
</organism>
<gene>
    <name evidence="8" type="ORF">PXEA_LOCUS35516</name>
</gene>
<reference evidence="8" key="1">
    <citation type="submission" date="2018-11" db="EMBL/GenBank/DDBJ databases">
        <authorList>
            <consortium name="Pathogen Informatics"/>
        </authorList>
    </citation>
    <scope>NUCLEOTIDE SEQUENCE</scope>
</reference>
<keyword evidence="9" id="KW-1185">Reference proteome</keyword>